<dbReference type="EMBL" id="JAEUXJ010000008">
    <property type="protein sequence ID" value="MBL6457426.1"/>
    <property type="molecule type" value="Genomic_DNA"/>
</dbReference>
<accession>A0ABS1V6Y9</accession>
<evidence type="ECO:0000313" key="1">
    <source>
        <dbReference type="EMBL" id="MBL6457426.1"/>
    </source>
</evidence>
<dbReference type="Proteomes" id="UP000606490">
    <property type="component" value="Unassembled WGS sequence"/>
</dbReference>
<reference evidence="1 2" key="1">
    <citation type="submission" date="2021-01" db="EMBL/GenBank/DDBJ databases">
        <title>Belnapia mucosa sp. nov. and Belnapia arida sp. nov., isolated from the Tabernas Desert (Almeria, Spain).</title>
        <authorList>
            <person name="Molina-Menor E."/>
            <person name="Vidal-Verdu A."/>
            <person name="Calonge A."/>
            <person name="Satari L."/>
            <person name="Pereto Magraner J."/>
            <person name="Porcar Miralles M."/>
        </authorList>
    </citation>
    <scope>NUCLEOTIDE SEQUENCE [LARGE SCALE GENOMIC DNA]</scope>
    <source>
        <strain evidence="1 2">T6</strain>
    </source>
</reference>
<proteinExistence type="predicted"/>
<sequence>MSAAASITVRVLLAIRHRPGRNTVVTPGRVGGEAVLLTRADPALKALARVPISEAVGRRMLRPISEMAAAEKIEQVCLGMLLRLTLLAQLLGAVLDGRAPKITTLPAPLNIFPVKWSAQATAVSSPDRSQGRLGGTAKSAWLTAPRRSIPSA</sequence>
<keyword evidence="2" id="KW-1185">Reference proteome</keyword>
<organism evidence="1 2">
    <name type="scientific">Belnapia mucosa</name>
    <dbReference type="NCBI Taxonomy" id="2804532"/>
    <lineage>
        <taxon>Bacteria</taxon>
        <taxon>Pseudomonadati</taxon>
        <taxon>Pseudomonadota</taxon>
        <taxon>Alphaproteobacteria</taxon>
        <taxon>Acetobacterales</taxon>
        <taxon>Roseomonadaceae</taxon>
        <taxon>Belnapia</taxon>
    </lineage>
</organism>
<protein>
    <submittedName>
        <fullName evidence="1">Uncharacterized protein</fullName>
    </submittedName>
</protein>
<name>A0ABS1V6Y9_9PROT</name>
<dbReference type="RefSeq" id="WP_202827164.1">
    <property type="nucleotide sequence ID" value="NZ_JAEUXJ010000008.1"/>
</dbReference>
<evidence type="ECO:0000313" key="2">
    <source>
        <dbReference type="Proteomes" id="UP000606490"/>
    </source>
</evidence>
<comment type="caution">
    <text evidence="1">The sequence shown here is derived from an EMBL/GenBank/DDBJ whole genome shotgun (WGS) entry which is preliminary data.</text>
</comment>
<gene>
    <name evidence="1" type="ORF">JMJ55_19000</name>
</gene>